<proteinExistence type="inferred from homology"/>
<dbReference type="CDD" id="cd08897">
    <property type="entry name" value="SRPBCC_CalC_Aha1-like_4"/>
    <property type="match status" value="1"/>
</dbReference>
<dbReference type="Gene3D" id="3.30.530.20">
    <property type="match status" value="2"/>
</dbReference>
<dbReference type="InterPro" id="IPR023393">
    <property type="entry name" value="START-like_dom_sf"/>
</dbReference>
<name>A0A1I2NMG2_9BACT</name>
<dbReference type="InterPro" id="IPR013538">
    <property type="entry name" value="ASHA1/2-like_C"/>
</dbReference>
<gene>
    <name evidence="3" type="ORF">SAMN04487988_10198</name>
</gene>
<dbReference type="RefSeq" id="WP_092788284.1">
    <property type="nucleotide sequence ID" value="NZ_FOPC01000001.1"/>
</dbReference>
<comment type="similarity">
    <text evidence="1">Belongs to the AHA1 family.</text>
</comment>
<protein>
    <submittedName>
        <fullName evidence="3">Uncharacterized conserved protein YndB, AHSA1/START domain</fullName>
    </submittedName>
</protein>
<dbReference type="Proteomes" id="UP000199642">
    <property type="component" value="Unassembled WGS sequence"/>
</dbReference>
<evidence type="ECO:0000313" key="3">
    <source>
        <dbReference type="EMBL" id="SFG02636.1"/>
    </source>
</evidence>
<keyword evidence="4" id="KW-1185">Reference proteome</keyword>
<accession>A0A1I2NMG2</accession>
<evidence type="ECO:0000313" key="4">
    <source>
        <dbReference type="Proteomes" id="UP000199642"/>
    </source>
</evidence>
<dbReference type="AlphaFoldDB" id="A0A1I2NMG2"/>
<evidence type="ECO:0000256" key="1">
    <source>
        <dbReference type="ARBA" id="ARBA00006817"/>
    </source>
</evidence>
<reference evidence="4" key="1">
    <citation type="submission" date="2016-10" db="EMBL/GenBank/DDBJ databases">
        <authorList>
            <person name="Varghese N."/>
            <person name="Submissions S."/>
        </authorList>
    </citation>
    <scope>NUCLEOTIDE SEQUENCE [LARGE SCALE GENOMIC DNA]</scope>
    <source>
        <strain evidence="4">DSM 19315</strain>
    </source>
</reference>
<dbReference type="Pfam" id="PF08327">
    <property type="entry name" value="AHSA1"/>
    <property type="match status" value="1"/>
</dbReference>
<feature type="domain" description="Activator of Hsp90 ATPase homologue 1/2-like C-terminal" evidence="2">
    <location>
        <begin position="11"/>
        <end position="133"/>
    </location>
</feature>
<dbReference type="SUPFAM" id="SSF55961">
    <property type="entry name" value="Bet v1-like"/>
    <property type="match status" value="2"/>
</dbReference>
<dbReference type="STRING" id="435880.SAMN04487988_10198"/>
<sequence length="285" mass="32792">MKITIQTQITAPINLIWTAFTSPRHIPNWNFASEDWHCPWAKGELKIGGKFTHRMEAKDGSMGFDFNGTYRGIIPNKKLSYLIEDGRSVEITFTQLGKESIITETFEAENTHSEELQRNGWQAILDNFKSYVEKIAPDALHFEIEIQAPVSQVKKHMLDEESYRLWTTPFSPGSYYEGNWKKGSQIYFLTQDENGEKSGMISKILQHIPDHYISIEHLGMIDKGKEITSGPEIETFQGITENYSFSAKNDKTVLQVDIESVGEYKDHFNDTWPKALEKLKEICEK</sequence>
<dbReference type="OrthoDB" id="384974at2"/>
<organism evidence="3 4">
    <name type="scientific">Algoriphagus hitonicola</name>
    <dbReference type="NCBI Taxonomy" id="435880"/>
    <lineage>
        <taxon>Bacteria</taxon>
        <taxon>Pseudomonadati</taxon>
        <taxon>Bacteroidota</taxon>
        <taxon>Cytophagia</taxon>
        <taxon>Cytophagales</taxon>
        <taxon>Cyclobacteriaceae</taxon>
        <taxon>Algoriphagus</taxon>
    </lineage>
</organism>
<dbReference type="EMBL" id="FOPC01000001">
    <property type="protein sequence ID" value="SFG02636.1"/>
    <property type="molecule type" value="Genomic_DNA"/>
</dbReference>
<evidence type="ECO:0000259" key="2">
    <source>
        <dbReference type="Pfam" id="PF08327"/>
    </source>
</evidence>